<gene>
    <name evidence="1" type="ORF">DFR75_1011058</name>
</gene>
<proteinExistence type="predicted"/>
<name>A0A4R6PUL3_NOCIG</name>
<comment type="caution">
    <text evidence="1">The sequence shown here is derived from an EMBL/GenBank/DDBJ whole genome shotgun (WGS) entry which is preliminary data.</text>
</comment>
<dbReference type="AlphaFoldDB" id="A0A4R6PUL3"/>
<organism evidence="1 2">
    <name type="scientific">Nocardia ignorata</name>
    <dbReference type="NCBI Taxonomy" id="145285"/>
    <lineage>
        <taxon>Bacteria</taxon>
        <taxon>Bacillati</taxon>
        <taxon>Actinomycetota</taxon>
        <taxon>Actinomycetes</taxon>
        <taxon>Mycobacteriales</taxon>
        <taxon>Nocardiaceae</taxon>
        <taxon>Nocardia</taxon>
    </lineage>
</organism>
<evidence type="ECO:0000313" key="1">
    <source>
        <dbReference type="EMBL" id="TDP41953.1"/>
    </source>
</evidence>
<dbReference type="Proteomes" id="UP000295087">
    <property type="component" value="Unassembled WGS sequence"/>
</dbReference>
<dbReference type="RefSeq" id="WP_157104671.1">
    <property type="nucleotide sequence ID" value="NZ_JBHXPO010000001.1"/>
</dbReference>
<reference evidence="1 2" key="1">
    <citation type="submission" date="2019-03" db="EMBL/GenBank/DDBJ databases">
        <title>Genomic Encyclopedia of Type Strains, Phase IV (KMG-IV): sequencing the most valuable type-strain genomes for metagenomic binning, comparative biology and taxonomic classification.</title>
        <authorList>
            <person name="Goeker M."/>
        </authorList>
    </citation>
    <scope>NUCLEOTIDE SEQUENCE [LARGE SCALE GENOMIC DNA]</scope>
    <source>
        <strain evidence="1 2">DSM 44496</strain>
    </source>
</reference>
<sequence length="45" mass="4761">MSATMPVELLAAGSTTLGAAYAAALQLLDARRSRVRVQQLSRTIT</sequence>
<accession>A0A4R6PUL3</accession>
<dbReference type="EMBL" id="SNXK01000001">
    <property type="protein sequence ID" value="TDP41953.1"/>
    <property type="molecule type" value="Genomic_DNA"/>
</dbReference>
<keyword evidence="2" id="KW-1185">Reference proteome</keyword>
<protein>
    <submittedName>
        <fullName evidence="1">Uncharacterized protein</fullName>
    </submittedName>
</protein>
<evidence type="ECO:0000313" key="2">
    <source>
        <dbReference type="Proteomes" id="UP000295087"/>
    </source>
</evidence>